<sequence>MYGSVSKGRKIVNRRKLVRRLIFIAVSTILLALYSHTIVSIFSEGERLHRIKDESTRLFSSKIFLNKSCTSFRNLKDILNIFFSQEVMSSV</sequence>
<proteinExistence type="predicted"/>
<dbReference type="EMBL" id="JAVFWL010000002">
    <property type="protein sequence ID" value="KAK6732742.1"/>
    <property type="molecule type" value="Genomic_DNA"/>
</dbReference>
<dbReference type="Proteomes" id="UP001303046">
    <property type="component" value="Unassembled WGS sequence"/>
</dbReference>
<reference evidence="2 3" key="1">
    <citation type="submission" date="2023-08" db="EMBL/GenBank/DDBJ databases">
        <title>A Necator americanus chromosomal reference genome.</title>
        <authorList>
            <person name="Ilik V."/>
            <person name="Petrzelkova K.J."/>
            <person name="Pardy F."/>
            <person name="Fuh T."/>
            <person name="Niatou-Singa F.S."/>
            <person name="Gouil Q."/>
            <person name="Baker L."/>
            <person name="Ritchie M.E."/>
            <person name="Jex A.R."/>
            <person name="Gazzola D."/>
            <person name="Li H."/>
            <person name="Toshio Fujiwara R."/>
            <person name="Zhan B."/>
            <person name="Aroian R.V."/>
            <person name="Pafco B."/>
            <person name="Schwarz E.M."/>
        </authorList>
    </citation>
    <scope>NUCLEOTIDE SEQUENCE [LARGE SCALE GENOMIC DNA]</scope>
    <source>
        <strain evidence="2 3">Aroian</strain>
        <tissue evidence="2">Whole animal</tissue>
    </source>
</reference>
<evidence type="ECO:0000313" key="3">
    <source>
        <dbReference type="Proteomes" id="UP001303046"/>
    </source>
</evidence>
<feature type="transmembrane region" description="Helical" evidence="1">
    <location>
        <begin position="21"/>
        <end position="42"/>
    </location>
</feature>
<accession>A0ABR1C2G8</accession>
<comment type="caution">
    <text evidence="2">The sequence shown here is derived from an EMBL/GenBank/DDBJ whole genome shotgun (WGS) entry which is preliminary data.</text>
</comment>
<keyword evidence="1" id="KW-1133">Transmembrane helix</keyword>
<organism evidence="2 3">
    <name type="scientific">Necator americanus</name>
    <name type="common">Human hookworm</name>
    <dbReference type="NCBI Taxonomy" id="51031"/>
    <lineage>
        <taxon>Eukaryota</taxon>
        <taxon>Metazoa</taxon>
        <taxon>Ecdysozoa</taxon>
        <taxon>Nematoda</taxon>
        <taxon>Chromadorea</taxon>
        <taxon>Rhabditida</taxon>
        <taxon>Rhabditina</taxon>
        <taxon>Rhabditomorpha</taxon>
        <taxon>Strongyloidea</taxon>
        <taxon>Ancylostomatidae</taxon>
        <taxon>Bunostominae</taxon>
        <taxon>Necator</taxon>
    </lineage>
</organism>
<evidence type="ECO:0000256" key="1">
    <source>
        <dbReference type="SAM" id="Phobius"/>
    </source>
</evidence>
<name>A0ABR1C2G8_NECAM</name>
<keyword evidence="1" id="KW-0812">Transmembrane</keyword>
<evidence type="ECO:0000313" key="2">
    <source>
        <dbReference type="EMBL" id="KAK6732742.1"/>
    </source>
</evidence>
<protein>
    <submittedName>
        <fullName evidence="2">Uncharacterized protein</fullName>
    </submittedName>
</protein>
<gene>
    <name evidence="2" type="primary">Necator_chrII.g4645</name>
    <name evidence="2" type="ORF">RB195_016853</name>
</gene>
<keyword evidence="1" id="KW-0472">Membrane</keyword>
<keyword evidence="3" id="KW-1185">Reference proteome</keyword>